<protein>
    <submittedName>
        <fullName evidence="2">Uncharacterized protein</fullName>
    </submittedName>
</protein>
<evidence type="ECO:0000313" key="2">
    <source>
        <dbReference type="WBParaSite" id="ES5_v2.g24111.t1"/>
    </source>
</evidence>
<dbReference type="Proteomes" id="UP000887579">
    <property type="component" value="Unplaced"/>
</dbReference>
<name>A0AC34G3K4_9BILA</name>
<sequence length="300" mass="34841">MNNLSLLDNVKPRMINGKIVWAGAPSMMQYFNLPESIIYYMAMNPSTPEVYQKLIQCCKYFFEKNPILVAVDMDGKTKICSNDAATCRKKRRKCCIDIDMKKVSCNIWVTDTICLTNENISIFSSLIFPKLYRWKMVHLYSHCSDVLYNEFKSCASFLTEIDFFMARIINDDGSMVMLDKILEDTPNIKTFKYSFGHDLSMINAATMKNICELKNLKHLKTFILSSLPDVLNVEDISTFIKDHPDTTIWLHHSITMSEEYKTQLDALVDTVIESEVPNRLIYYTGVNKEKYKTMEKFFQV</sequence>
<evidence type="ECO:0000313" key="1">
    <source>
        <dbReference type="Proteomes" id="UP000887579"/>
    </source>
</evidence>
<proteinExistence type="predicted"/>
<accession>A0AC34G3K4</accession>
<dbReference type="WBParaSite" id="ES5_v2.g24111.t1">
    <property type="protein sequence ID" value="ES5_v2.g24111.t1"/>
    <property type="gene ID" value="ES5_v2.g24111"/>
</dbReference>
<reference evidence="2" key="1">
    <citation type="submission" date="2022-11" db="UniProtKB">
        <authorList>
            <consortium name="WormBaseParasite"/>
        </authorList>
    </citation>
    <scope>IDENTIFICATION</scope>
</reference>
<organism evidence="1 2">
    <name type="scientific">Panagrolaimus sp. ES5</name>
    <dbReference type="NCBI Taxonomy" id="591445"/>
    <lineage>
        <taxon>Eukaryota</taxon>
        <taxon>Metazoa</taxon>
        <taxon>Ecdysozoa</taxon>
        <taxon>Nematoda</taxon>
        <taxon>Chromadorea</taxon>
        <taxon>Rhabditida</taxon>
        <taxon>Tylenchina</taxon>
        <taxon>Panagrolaimomorpha</taxon>
        <taxon>Panagrolaimoidea</taxon>
        <taxon>Panagrolaimidae</taxon>
        <taxon>Panagrolaimus</taxon>
    </lineage>
</organism>